<dbReference type="InterPro" id="IPR044665">
    <property type="entry name" value="E_coli_cyclophilin_A-like"/>
</dbReference>
<keyword evidence="7" id="KW-1185">Reference proteome</keyword>
<name>A0ABU8S959_9SPHN</name>
<evidence type="ECO:0000313" key="7">
    <source>
        <dbReference type="Proteomes" id="UP001379235"/>
    </source>
</evidence>
<dbReference type="EC" id="5.2.1.8" evidence="1"/>
<protein>
    <recommendedName>
        <fullName evidence="1">peptidylprolyl isomerase</fullName>
        <ecNumber evidence="1">5.2.1.8</ecNumber>
    </recommendedName>
</protein>
<dbReference type="SUPFAM" id="SSF50891">
    <property type="entry name" value="Cyclophilin-like"/>
    <property type="match status" value="1"/>
</dbReference>
<reference evidence="6 7" key="1">
    <citation type="submission" date="2024-03" db="EMBL/GenBank/DDBJ databases">
        <authorList>
            <person name="Jo J.-H."/>
        </authorList>
    </citation>
    <scope>NUCLEOTIDE SEQUENCE [LARGE SCALE GENOMIC DNA]</scope>
    <source>
        <strain evidence="6 7">AS3R-12</strain>
    </source>
</reference>
<sequence length="225" mass="24053">MNRRFVLIAAPLLLALTAAAPAKRRAPPPPPPIADHVTINLVTTLGTIQIELDHKHAPLTTENILRYVDQRRLDNSSFYRSMRLAWGTPPNGLIQGGVQMDRKRTLTPVAHEPTTQTGLKHKAGAVSLARNAPGTGMAEFSILLSDLESLDADPKGTTPDAQAGFAVFGKVTSGMDVVRKIWDSPLSATKGQGSMKGSMIDVPVKILTVRRAAVAPVPPPSLPKP</sequence>
<dbReference type="PROSITE" id="PS50072">
    <property type="entry name" value="CSA_PPIASE_2"/>
    <property type="match status" value="1"/>
</dbReference>
<dbReference type="InterPro" id="IPR029000">
    <property type="entry name" value="Cyclophilin-like_dom_sf"/>
</dbReference>
<dbReference type="PANTHER" id="PTHR43246">
    <property type="entry name" value="PEPTIDYL-PROLYL CIS-TRANS ISOMERASE CYP38, CHLOROPLASTIC"/>
    <property type="match status" value="1"/>
</dbReference>
<dbReference type="Gene3D" id="2.40.100.10">
    <property type="entry name" value="Cyclophilin-like"/>
    <property type="match status" value="1"/>
</dbReference>
<gene>
    <name evidence="6" type="ORF">WG900_11195</name>
</gene>
<comment type="caution">
    <text evidence="6">The sequence shown here is derived from an EMBL/GenBank/DDBJ whole genome shotgun (WGS) entry which is preliminary data.</text>
</comment>
<evidence type="ECO:0000256" key="4">
    <source>
        <dbReference type="SAM" id="SignalP"/>
    </source>
</evidence>
<dbReference type="EMBL" id="JBBHJY010000005">
    <property type="protein sequence ID" value="MEJ6010482.1"/>
    <property type="molecule type" value="Genomic_DNA"/>
</dbReference>
<feature type="chain" id="PRO_5045215754" description="peptidylprolyl isomerase" evidence="4">
    <location>
        <begin position="23"/>
        <end position="225"/>
    </location>
</feature>
<dbReference type="GO" id="GO:0003755">
    <property type="term" value="F:peptidyl-prolyl cis-trans isomerase activity"/>
    <property type="evidence" value="ECO:0007669"/>
    <property type="project" value="UniProtKB-EC"/>
</dbReference>
<dbReference type="Proteomes" id="UP001379235">
    <property type="component" value="Unassembled WGS sequence"/>
</dbReference>
<keyword evidence="4" id="KW-0732">Signal</keyword>
<feature type="domain" description="PPIase cyclophilin-type" evidence="5">
    <location>
        <begin position="43"/>
        <end position="214"/>
    </location>
</feature>
<evidence type="ECO:0000259" key="5">
    <source>
        <dbReference type="PROSITE" id="PS50072"/>
    </source>
</evidence>
<keyword evidence="3 6" id="KW-0413">Isomerase</keyword>
<feature type="signal peptide" evidence="4">
    <location>
        <begin position="1"/>
        <end position="22"/>
    </location>
</feature>
<proteinExistence type="predicted"/>
<dbReference type="RefSeq" id="WP_339967155.1">
    <property type="nucleotide sequence ID" value="NZ_JBBHJY010000005.1"/>
</dbReference>
<dbReference type="Pfam" id="PF00160">
    <property type="entry name" value="Pro_isomerase"/>
    <property type="match status" value="1"/>
</dbReference>
<dbReference type="InterPro" id="IPR002130">
    <property type="entry name" value="Cyclophilin-type_PPIase_dom"/>
</dbReference>
<evidence type="ECO:0000256" key="1">
    <source>
        <dbReference type="ARBA" id="ARBA00013194"/>
    </source>
</evidence>
<evidence type="ECO:0000256" key="3">
    <source>
        <dbReference type="ARBA" id="ARBA00023235"/>
    </source>
</evidence>
<organism evidence="6 7">
    <name type="scientific">Novosphingobium aquae</name>
    <dbReference type="NCBI Taxonomy" id="3133435"/>
    <lineage>
        <taxon>Bacteria</taxon>
        <taxon>Pseudomonadati</taxon>
        <taxon>Pseudomonadota</taxon>
        <taxon>Alphaproteobacteria</taxon>
        <taxon>Sphingomonadales</taxon>
        <taxon>Sphingomonadaceae</taxon>
        <taxon>Novosphingobium</taxon>
    </lineage>
</organism>
<evidence type="ECO:0000256" key="2">
    <source>
        <dbReference type="ARBA" id="ARBA00023110"/>
    </source>
</evidence>
<evidence type="ECO:0000313" key="6">
    <source>
        <dbReference type="EMBL" id="MEJ6010482.1"/>
    </source>
</evidence>
<keyword evidence="2" id="KW-0697">Rotamase</keyword>
<accession>A0ABU8S959</accession>